<organism evidence="1 2">
    <name type="scientific">Paramecium tetraurelia</name>
    <dbReference type="NCBI Taxonomy" id="5888"/>
    <lineage>
        <taxon>Eukaryota</taxon>
        <taxon>Sar</taxon>
        <taxon>Alveolata</taxon>
        <taxon>Ciliophora</taxon>
        <taxon>Intramacronucleata</taxon>
        <taxon>Oligohymenophorea</taxon>
        <taxon>Peniculida</taxon>
        <taxon>Parameciidae</taxon>
        <taxon>Paramecium</taxon>
    </lineage>
</organism>
<dbReference type="KEGG" id="ptm:GSPATT00039434001"/>
<dbReference type="RefSeq" id="XP_001448524.1">
    <property type="nucleotide sequence ID" value="XM_001448487.2"/>
</dbReference>
<sequence length="116" mass="13776">MTKNAEKQFNYRAYVKVSAKQKLQLIALVFGEEWKIKKLGSFVPLYKLRLSQKYHFKTQKKLDTQKNAFDSRGQEVPLQNNEKWESQLQHPVSERRNISKPIRKSLSEMKSLYICI</sequence>
<feature type="non-terminal residue" evidence="1">
    <location>
        <position position="116"/>
    </location>
</feature>
<accession>A0DDL0</accession>
<evidence type="ECO:0000313" key="2">
    <source>
        <dbReference type="Proteomes" id="UP000000600"/>
    </source>
</evidence>
<proteinExistence type="predicted"/>
<reference evidence="1 2" key="1">
    <citation type="journal article" date="2006" name="Nature">
        <title>Global trends of whole-genome duplications revealed by the ciliate Paramecium tetraurelia.</title>
        <authorList>
            <consortium name="Genoscope"/>
            <person name="Aury J.-M."/>
            <person name="Jaillon O."/>
            <person name="Duret L."/>
            <person name="Noel B."/>
            <person name="Jubin C."/>
            <person name="Porcel B.M."/>
            <person name="Segurens B."/>
            <person name="Daubin V."/>
            <person name="Anthouard V."/>
            <person name="Aiach N."/>
            <person name="Arnaiz O."/>
            <person name="Billaut A."/>
            <person name="Beisson J."/>
            <person name="Blanc I."/>
            <person name="Bouhouche K."/>
            <person name="Camara F."/>
            <person name="Duharcourt S."/>
            <person name="Guigo R."/>
            <person name="Gogendeau D."/>
            <person name="Katinka M."/>
            <person name="Keller A.-M."/>
            <person name="Kissmehl R."/>
            <person name="Klotz C."/>
            <person name="Koll F."/>
            <person name="Le Moue A."/>
            <person name="Lepere C."/>
            <person name="Malinsky S."/>
            <person name="Nowacki M."/>
            <person name="Nowak J.K."/>
            <person name="Plattner H."/>
            <person name="Poulain J."/>
            <person name="Ruiz F."/>
            <person name="Serrano V."/>
            <person name="Zagulski M."/>
            <person name="Dessen P."/>
            <person name="Betermier M."/>
            <person name="Weissenbach J."/>
            <person name="Scarpelli C."/>
            <person name="Schachter V."/>
            <person name="Sperling L."/>
            <person name="Meyer E."/>
            <person name="Cohen J."/>
            <person name="Wincker P."/>
        </authorList>
    </citation>
    <scope>NUCLEOTIDE SEQUENCE [LARGE SCALE GENOMIC DNA]</scope>
    <source>
        <strain evidence="1 2">Stock d4-2</strain>
    </source>
</reference>
<gene>
    <name evidence="1" type="ORF">GSPATT00039434001</name>
</gene>
<protein>
    <submittedName>
        <fullName evidence="1">Uncharacterized protein</fullName>
    </submittedName>
</protein>
<dbReference type="GeneID" id="5034308"/>
<dbReference type="HOGENOM" id="CLU_2103319_0_0_1"/>
<dbReference type="Proteomes" id="UP000000600">
    <property type="component" value="Unassembled WGS sequence"/>
</dbReference>
<dbReference type="AlphaFoldDB" id="A0DDL0"/>
<dbReference type="EMBL" id="CT868390">
    <property type="protein sequence ID" value="CAK81127.1"/>
    <property type="molecule type" value="Genomic_DNA"/>
</dbReference>
<keyword evidence="2" id="KW-1185">Reference proteome</keyword>
<dbReference type="InParanoid" id="A0DDL0"/>
<evidence type="ECO:0000313" key="1">
    <source>
        <dbReference type="EMBL" id="CAK81127.1"/>
    </source>
</evidence>
<name>A0DDL0_PARTE</name>